<proteinExistence type="inferred from homology"/>
<comment type="similarity">
    <text evidence="1 5">Belongs to the bacterial histone-like protein family.</text>
</comment>
<dbReference type="GO" id="GO:0030527">
    <property type="term" value="F:structural constituent of chromatin"/>
    <property type="evidence" value="ECO:0007669"/>
    <property type="project" value="InterPro"/>
</dbReference>
<dbReference type="RefSeq" id="WP_021037021.1">
    <property type="nucleotide sequence ID" value="NZ_AZSI01000002.1"/>
</dbReference>
<dbReference type="InterPro" id="IPR010992">
    <property type="entry name" value="IHF-like_DNA-bd_dom_sf"/>
</dbReference>
<keyword evidence="4 6" id="KW-0238">DNA-binding</keyword>
<accession>A0A084AEH7</accession>
<organism evidence="6 7">
    <name type="scientific">Lactococcus cremoris subsp. cremoris GE214</name>
    <dbReference type="NCBI Taxonomy" id="1415168"/>
    <lineage>
        <taxon>Bacteria</taxon>
        <taxon>Bacillati</taxon>
        <taxon>Bacillota</taxon>
        <taxon>Bacilli</taxon>
        <taxon>Lactobacillales</taxon>
        <taxon>Streptococcaceae</taxon>
        <taxon>Lactococcus</taxon>
        <taxon>Lactococcus cremoris subsp. cremoris</taxon>
    </lineage>
</organism>
<evidence type="ECO:0000256" key="4">
    <source>
        <dbReference type="ARBA" id="ARBA00023125"/>
    </source>
</evidence>
<reference evidence="6 7" key="1">
    <citation type="submission" date="2014-06" db="EMBL/GenBank/DDBJ databases">
        <title>Draft genome sequence of the putrescine producing strain Lactococcus lactis subsp cremoris GE214.</title>
        <authorList>
            <person name="Ladero V."/>
            <person name="Linares D.M."/>
            <person name="del Rio B."/>
            <person name="Mayo B."/>
            <person name="Martin M.C."/>
            <person name="Fernandez M."/>
            <person name="Alvarez M.A."/>
        </authorList>
    </citation>
    <scope>NUCLEOTIDE SEQUENCE [LARGE SCALE GENOMIC DNA]</scope>
    <source>
        <strain evidence="6 7">GE214</strain>
    </source>
</reference>
<protein>
    <recommendedName>
        <fullName evidence="2">DNA-binding protein HU</fullName>
    </recommendedName>
</protein>
<evidence type="ECO:0000256" key="2">
    <source>
        <dbReference type="ARBA" id="ARBA00021922"/>
    </source>
</evidence>
<dbReference type="Pfam" id="PF00216">
    <property type="entry name" value="Bac_DNA_binding"/>
    <property type="match status" value="1"/>
</dbReference>
<dbReference type="PANTHER" id="PTHR33175:SF3">
    <property type="entry name" value="DNA-BINDING PROTEIN HU-BETA"/>
    <property type="match status" value="1"/>
</dbReference>
<dbReference type="InterPro" id="IPR000119">
    <property type="entry name" value="Hist_DNA-bd"/>
</dbReference>
<evidence type="ECO:0000256" key="3">
    <source>
        <dbReference type="ARBA" id="ARBA00023067"/>
    </source>
</evidence>
<evidence type="ECO:0000313" key="6">
    <source>
        <dbReference type="EMBL" id="KEY63706.1"/>
    </source>
</evidence>
<dbReference type="GO" id="GO:0005829">
    <property type="term" value="C:cytosol"/>
    <property type="evidence" value="ECO:0007669"/>
    <property type="project" value="TreeGrafter"/>
</dbReference>
<dbReference type="GO" id="GO:0003677">
    <property type="term" value="F:DNA binding"/>
    <property type="evidence" value="ECO:0007669"/>
    <property type="project" value="UniProtKB-KW"/>
</dbReference>
<dbReference type="PANTHER" id="PTHR33175">
    <property type="entry name" value="DNA-BINDING PROTEIN HU"/>
    <property type="match status" value="1"/>
</dbReference>
<dbReference type="SMART" id="SM00411">
    <property type="entry name" value="BHL"/>
    <property type="match status" value="1"/>
</dbReference>
<dbReference type="AlphaFoldDB" id="A0A084AEH7"/>
<keyword evidence="3" id="KW-0226">DNA condensation</keyword>
<dbReference type="Gene3D" id="4.10.520.10">
    <property type="entry name" value="IHF-like DNA-binding proteins"/>
    <property type="match status" value="1"/>
</dbReference>
<evidence type="ECO:0000256" key="5">
    <source>
        <dbReference type="RuleBase" id="RU003939"/>
    </source>
</evidence>
<dbReference type="GeneID" id="61109169"/>
<dbReference type="CDD" id="cd13831">
    <property type="entry name" value="HU"/>
    <property type="match status" value="1"/>
</dbReference>
<dbReference type="SUPFAM" id="SSF47729">
    <property type="entry name" value="IHF-like DNA-binding proteins"/>
    <property type="match status" value="1"/>
</dbReference>
<evidence type="ECO:0000256" key="1">
    <source>
        <dbReference type="ARBA" id="ARBA00010529"/>
    </source>
</evidence>
<dbReference type="GO" id="GO:0030261">
    <property type="term" value="P:chromosome condensation"/>
    <property type="evidence" value="ECO:0007669"/>
    <property type="project" value="UniProtKB-KW"/>
</dbReference>
<dbReference type="EMBL" id="AZSI01000002">
    <property type="protein sequence ID" value="KEY63706.1"/>
    <property type="molecule type" value="Genomic_DNA"/>
</dbReference>
<comment type="caution">
    <text evidence="6">The sequence shown here is derived from an EMBL/GenBank/DDBJ whole genome shotgun (WGS) entry which is preliminary data.</text>
</comment>
<sequence length="120" mass="13438">MASKQELIDYVADRTELSKVNAAKAINAFVEAITYYISEGATVHISNFGTFEVRKRAARISHDVHSREKILVGEQNIPVFRAGKALKLATKQEISDEDKLVEQLNNIILGVQHQDKIDNC</sequence>
<dbReference type="Proteomes" id="UP000028401">
    <property type="component" value="Unassembled WGS sequence"/>
</dbReference>
<name>A0A084AEH7_LACLC</name>
<gene>
    <name evidence="6" type="ORF">U725_00028</name>
</gene>
<dbReference type="PATRIC" id="fig|1415168.3.peg.33"/>
<dbReference type="PRINTS" id="PR01727">
    <property type="entry name" value="DNABINDINGHU"/>
</dbReference>
<evidence type="ECO:0000313" key="7">
    <source>
        <dbReference type="Proteomes" id="UP000028401"/>
    </source>
</evidence>